<evidence type="ECO:0000256" key="1">
    <source>
        <dbReference type="ARBA" id="ARBA00004123"/>
    </source>
</evidence>
<dbReference type="RefSeq" id="XP_030387831.1">
    <property type="nucleotide sequence ID" value="XM_030531971.1"/>
</dbReference>
<reference evidence="6" key="1">
    <citation type="submission" date="2025-08" db="UniProtKB">
        <authorList>
            <consortium name="RefSeq"/>
        </authorList>
    </citation>
    <scope>IDENTIFICATION</scope>
    <source>
        <strain evidence="6">11010-0011.00</strain>
        <tissue evidence="6">Whole body</tissue>
    </source>
</reference>
<evidence type="ECO:0000256" key="3">
    <source>
        <dbReference type="SAM" id="MobiDB-lite"/>
    </source>
</evidence>
<dbReference type="GO" id="GO:0005694">
    <property type="term" value="C:chromosome"/>
    <property type="evidence" value="ECO:0007669"/>
    <property type="project" value="UniProtKB-ARBA"/>
</dbReference>
<dbReference type="InterPro" id="IPR008251">
    <property type="entry name" value="Chromo_shadow_dom"/>
</dbReference>
<organism evidence="5 6">
    <name type="scientific">Drosophila lebanonensis</name>
    <name type="common">Fruit fly</name>
    <name type="synonym">Scaptodrosophila lebanonensis</name>
    <dbReference type="NCBI Taxonomy" id="7225"/>
    <lineage>
        <taxon>Eukaryota</taxon>
        <taxon>Metazoa</taxon>
        <taxon>Ecdysozoa</taxon>
        <taxon>Arthropoda</taxon>
        <taxon>Hexapoda</taxon>
        <taxon>Insecta</taxon>
        <taxon>Pterygota</taxon>
        <taxon>Neoptera</taxon>
        <taxon>Endopterygota</taxon>
        <taxon>Diptera</taxon>
        <taxon>Brachycera</taxon>
        <taxon>Muscomorpha</taxon>
        <taxon>Ephydroidea</taxon>
        <taxon>Drosophilidae</taxon>
        <taxon>Scaptodrosophila</taxon>
    </lineage>
</organism>
<feature type="compositionally biased region" description="Polar residues" evidence="3">
    <location>
        <begin position="170"/>
        <end position="184"/>
    </location>
</feature>
<keyword evidence="5" id="KW-1185">Reference proteome</keyword>
<dbReference type="Proteomes" id="UP000504634">
    <property type="component" value="Unplaced"/>
</dbReference>
<dbReference type="Gene3D" id="2.40.50.40">
    <property type="match status" value="1"/>
</dbReference>
<feature type="region of interest" description="Disordered" evidence="3">
    <location>
        <begin position="256"/>
        <end position="287"/>
    </location>
</feature>
<feature type="domain" description="Chromo shadow" evidence="4">
    <location>
        <begin position="322"/>
        <end position="372"/>
    </location>
</feature>
<comment type="subcellular location">
    <subcellularLocation>
        <location evidence="1">Nucleus</location>
    </subcellularLocation>
</comment>
<evidence type="ECO:0000259" key="4">
    <source>
        <dbReference type="Pfam" id="PF01393"/>
    </source>
</evidence>
<keyword evidence="2" id="KW-0539">Nucleus</keyword>
<accession>A0A6J2UHB2</accession>
<dbReference type="GO" id="GO:0005634">
    <property type="term" value="C:nucleus"/>
    <property type="evidence" value="ECO:0007669"/>
    <property type="project" value="UniProtKB-SubCell"/>
</dbReference>
<feature type="region of interest" description="Disordered" evidence="3">
    <location>
        <begin position="169"/>
        <end position="209"/>
    </location>
</feature>
<evidence type="ECO:0000313" key="5">
    <source>
        <dbReference type="Proteomes" id="UP000504634"/>
    </source>
</evidence>
<proteinExistence type="predicted"/>
<gene>
    <name evidence="6" type="primary">LOC115634314</name>
</gene>
<feature type="region of interest" description="Disordered" evidence="3">
    <location>
        <begin position="29"/>
        <end position="51"/>
    </location>
</feature>
<feature type="compositionally biased region" description="Basic and acidic residues" evidence="3">
    <location>
        <begin position="190"/>
        <end position="209"/>
    </location>
</feature>
<protein>
    <submittedName>
        <fullName evidence="6">Uncharacterized protein LOC115634314 isoform X1</fullName>
    </submittedName>
</protein>
<evidence type="ECO:0000313" key="6">
    <source>
        <dbReference type="RefSeq" id="XP_030387831.1"/>
    </source>
</evidence>
<evidence type="ECO:0000256" key="2">
    <source>
        <dbReference type="ARBA" id="ARBA00023242"/>
    </source>
</evidence>
<dbReference type="AlphaFoldDB" id="A0A6J2UHB2"/>
<feature type="compositionally biased region" description="Basic residues" evidence="3">
    <location>
        <begin position="33"/>
        <end position="42"/>
    </location>
</feature>
<dbReference type="SUPFAM" id="SSF54160">
    <property type="entry name" value="Chromo domain-like"/>
    <property type="match status" value="1"/>
</dbReference>
<name>A0A6J2UHB2_DROLE</name>
<dbReference type="GeneID" id="115634314"/>
<sequence>MGSNPILNAIRRSAMARMNRRKLVPIMEPISQKRGRGRPRKNPHVEKTKRDIGRPRKNIGTINQANIAPDVNVKCLSTKSVSPGRYHEYSECLDHKSAVDKNDFSPATSKVSLERVPKSLNCNSISSPPKIKRSHMGKIISAFQYQGDPDSNVIEPLTEKWNQDRLPQNLEFSNERNLNSSCSSPKIKRGRDQPHKNIQTDKQNASDRDFKKPLTQNLIRVRSPNNLEISNNTNLSPSIPVVEQWIQGINRGVSDVDSGPPLSPKINSFKSPQRFGETKSKGCSSLKATSPVTQNVTEIRPAPSIDETVLDGKKGFVRGLKPSHIIGGLMRNDKLHLMIQFENDNHLEILPAEVLKMHAPRMLLDYYSSHYRLN</sequence>
<dbReference type="InterPro" id="IPR016197">
    <property type="entry name" value="Chromo-like_dom_sf"/>
</dbReference>
<dbReference type="Pfam" id="PF01393">
    <property type="entry name" value="Chromo_shadow"/>
    <property type="match status" value="1"/>
</dbReference>